<accession>A0A6J6LEL0</accession>
<proteinExistence type="predicted"/>
<gene>
    <name evidence="1" type="ORF">UFOPK2143_01703</name>
</gene>
<name>A0A6J6LEL0_9ZZZZ</name>
<sequence>MSHDRHVVFLAQRPNGVIATIVIRDLVAPARGDHYCTETVLLRPLDFGKSIFNWSGDRNQSDATSTLWVRRAQVGKPTIVRLRSGEAELWIQVARKAKSGAERDRSAAFDCVGVGIDNFTSDTIAVEGLITLDGVPATSKFLVVFFEPLLGVLVVTNSKTG</sequence>
<reference evidence="1" key="1">
    <citation type="submission" date="2020-05" db="EMBL/GenBank/DDBJ databases">
        <authorList>
            <person name="Chiriac C."/>
            <person name="Salcher M."/>
            <person name="Ghai R."/>
            <person name="Kavagutti S V."/>
        </authorList>
    </citation>
    <scope>NUCLEOTIDE SEQUENCE</scope>
</reference>
<dbReference type="AlphaFoldDB" id="A0A6J6LEL0"/>
<dbReference type="EMBL" id="CAEZVV010000171">
    <property type="protein sequence ID" value="CAB4658725.1"/>
    <property type="molecule type" value="Genomic_DNA"/>
</dbReference>
<organism evidence="1">
    <name type="scientific">freshwater metagenome</name>
    <dbReference type="NCBI Taxonomy" id="449393"/>
    <lineage>
        <taxon>unclassified sequences</taxon>
        <taxon>metagenomes</taxon>
        <taxon>ecological metagenomes</taxon>
    </lineage>
</organism>
<protein>
    <submittedName>
        <fullName evidence="1">Unannotated protein</fullName>
    </submittedName>
</protein>
<evidence type="ECO:0000313" key="1">
    <source>
        <dbReference type="EMBL" id="CAB4658725.1"/>
    </source>
</evidence>